<dbReference type="GO" id="GO:0005737">
    <property type="term" value="C:cytoplasm"/>
    <property type="evidence" value="ECO:0007669"/>
    <property type="project" value="TreeGrafter"/>
</dbReference>
<feature type="region of interest" description="Disordered" evidence="5">
    <location>
        <begin position="1068"/>
        <end position="1126"/>
    </location>
</feature>
<dbReference type="PANTHER" id="PTHR12792:SF0">
    <property type="entry name" value="SEPARIN"/>
    <property type="match status" value="1"/>
</dbReference>
<reference evidence="7 8" key="1">
    <citation type="journal article" date="2021" name="Sci. Rep.">
        <title>Genome sequencing of the multicellular alga Astrephomene provides insights into convergent evolution of germ-soma differentiation.</title>
        <authorList>
            <person name="Yamashita S."/>
            <person name="Yamamoto K."/>
            <person name="Matsuzaki R."/>
            <person name="Suzuki S."/>
            <person name="Yamaguchi H."/>
            <person name="Hirooka S."/>
            <person name="Minakuchi Y."/>
            <person name="Miyagishima S."/>
            <person name="Kawachi M."/>
            <person name="Toyoda A."/>
            <person name="Nozaki H."/>
        </authorList>
    </citation>
    <scope>NUCLEOTIDE SEQUENCE [LARGE SCALE GENOMIC DNA]</scope>
    <source>
        <strain evidence="7 8">NIES-4017</strain>
    </source>
</reference>
<dbReference type="InterPro" id="IPR030397">
    <property type="entry name" value="SEPARIN_core_dom"/>
</dbReference>
<dbReference type="PROSITE" id="PS51700">
    <property type="entry name" value="SEPARIN"/>
    <property type="match status" value="1"/>
</dbReference>
<dbReference type="GO" id="GO:0006508">
    <property type="term" value="P:proteolysis"/>
    <property type="evidence" value="ECO:0007669"/>
    <property type="project" value="InterPro"/>
</dbReference>
<dbReference type="Pfam" id="PF03568">
    <property type="entry name" value="Separin_C"/>
    <property type="match status" value="2"/>
</dbReference>
<evidence type="ECO:0000313" key="7">
    <source>
        <dbReference type="EMBL" id="GFR39900.1"/>
    </source>
</evidence>
<dbReference type="PANTHER" id="PTHR12792">
    <property type="entry name" value="EXTRA SPINDLE POLES 1-RELATED"/>
    <property type="match status" value="1"/>
</dbReference>
<name>A0AAD3DDS1_9CHLO</name>
<evidence type="ECO:0000256" key="1">
    <source>
        <dbReference type="ARBA" id="ARBA00000451"/>
    </source>
</evidence>
<feature type="region of interest" description="Disordered" evidence="5">
    <location>
        <begin position="1836"/>
        <end position="1917"/>
    </location>
</feature>
<evidence type="ECO:0000256" key="5">
    <source>
        <dbReference type="SAM" id="MobiDB-lite"/>
    </source>
</evidence>
<dbReference type="EMBL" id="BMAR01000001">
    <property type="protein sequence ID" value="GFR39900.1"/>
    <property type="molecule type" value="Genomic_DNA"/>
</dbReference>
<feature type="compositionally biased region" description="Basic and acidic residues" evidence="5">
    <location>
        <begin position="1421"/>
        <end position="1432"/>
    </location>
</feature>
<feature type="compositionally biased region" description="Low complexity" evidence="5">
    <location>
        <begin position="1497"/>
        <end position="1507"/>
    </location>
</feature>
<feature type="region of interest" description="Disordered" evidence="5">
    <location>
        <begin position="1497"/>
        <end position="1531"/>
    </location>
</feature>
<feature type="compositionally biased region" description="Low complexity" evidence="5">
    <location>
        <begin position="1981"/>
        <end position="2002"/>
    </location>
</feature>
<evidence type="ECO:0000256" key="4">
    <source>
        <dbReference type="ARBA" id="ARBA00022829"/>
    </source>
</evidence>
<keyword evidence="8" id="KW-1185">Reference proteome</keyword>
<evidence type="ECO:0000313" key="8">
    <source>
        <dbReference type="Proteomes" id="UP001054857"/>
    </source>
</evidence>
<evidence type="ECO:0000256" key="3">
    <source>
        <dbReference type="ARBA" id="ARBA00022801"/>
    </source>
</evidence>
<feature type="region of interest" description="Disordered" evidence="5">
    <location>
        <begin position="1960"/>
        <end position="2007"/>
    </location>
</feature>
<feature type="compositionally biased region" description="Low complexity" evidence="5">
    <location>
        <begin position="1644"/>
        <end position="1658"/>
    </location>
</feature>
<feature type="region of interest" description="Disordered" evidence="5">
    <location>
        <begin position="640"/>
        <end position="678"/>
    </location>
</feature>
<dbReference type="InterPro" id="IPR005314">
    <property type="entry name" value="Peptidase_C50"/>
</dbReference>
<feature type="region of interest" description="Disordered" evidence="5">
    <location>
        <begin position="1627"/>
        <end position="1658"/>
    </location>
</feature>
<organism evidence="7 8">
    <name type="scientific">Astrephomene gubernaculifera</name>
    <dbReference type="NCBI Taxonomy" id="47775"/>
    <lineage>
        <taxon>Eukaryota</taxon>
        <taxon>Viridiplantae</taxon>
        <taxon>Chlorophyta</taxon>
        <taxon>core chlorophytes</taxon>
        <taxon>Chlorophyceae</taxon>
        <taxon>CS clade</taxon>
        <taxon>Chlamydomonadales</taxon>
        <taxon>Astrephomenaceae</taxon>
        <taxon>Astrephomene</taxon>
    </lineage>
</organism>
<dbReference type="Proteomes" id="UP001054857">
    <property type="component" value="Unassembled WGS sequence"/>
</dbReference>
<protein>
    <recommendedName>
        <fullName evidence="2">separase</fullName>
        <ecNumber evidence="2">3.4.22.49</ecNumber>
    </recommendedName>
</protein>
<sequence length="2301" mass="239930">MAAEGQALLAVLETETKVGELKEALSGIQLFLEPLLVLGSASQPNAEALRPVARTTGPLVTRLVKCMGNRLVPALRQSPEQLRILSEAACLGLDALDCLHPVIKASRHELDVQRYNFVRKLAALGLHDLAMEQGKVLHTSAASGPGSVAGPGDLHIAAVANLLVCYCELVHLDPTQALALWKDVYGPVDGLLRHARDAGDPSEAAKRLEPVLKCLCRVLEKLQSSDAICSLGPSGIAQQLTALLSCAALCRQEHVVQQMLLDDAAAAATAVQVGMAEAILAELTLSGSLPQALSSLLHQLALGLLQKRAAMPVPSNEGSVPSHPLAAAVQVALQLPKCVLSQQAPEQLPTLLAMVSGVDKALGSITGDVGQRWLRWTCLDVLRVSVASVLTQVVSTPQSTGGQLPTIALCMERLSQDSTDLLTQRYGSAAVVGPSGCSASAIAVRLLTVQRTFTGQLALLQDDVARNLSTLRQLMQLTETRSLEDGVEGLGVASLQTLSALLGNAGLDLLQAQHARPAVELLQFSAELAIDRTRRLQKQDAATTSADASQLVKKCKAHVTALQQLSEHTAAMEAAAAYVAGLHEVLGGNVGRASSLVKLHVLSNVAAVAAATVAPPAPQPPPSELLSPVAAASVGPVAPCKAPRRGGRLQRMQTETQCQPAKACSGRTRKGKASPEAADGAASAALSGSASATAAEGAAVRSLAQALSAAVKSGHAPASMLDSLDMYATQELELAAEECRRRNDGDAFQQQHTASVLGALAGCADAKASDAVFSARMLLVKALSLSNFQEDLEDDLRTACSQLNQQLAKLEQRQGFAAKLDPGLVDSTALACALLGVWTVRGQLARRARLDSTEAVQHLGRAIGLWEQLLQAHRSLPLRLPQATLQVALEVQQLLHLHGCTHADVAARCGPVVWQLMHCLSEQVKLREQQAYMLHATMPGITCLGRAITVQPHPSLAEAATNTQHSKLVEVLQLMRPVRDAYSSDPVDHPTVAAAADACSRELERSTFLRHGPAPLLLRSHSHQIAAAAYLRAGDTVNAYVHSQEALRITCSLFASLECPLPLEEPGAVQAARPEQELTPAEAAAAAVQSGAATSAQDYTVQEDDEQQESSPASTMEGTGGSGPAKCADNMPRQSVSLGLACAVAAAHLTSLHQAARVFEAAGCAEDAMSLWKECSRASMMFGAVGVQALCGCYLSELCARCGDADAAKAHLDAASTAVEQLQEASDRTPKGDAGLLRLHVCSARARIALLGQHDIHADVDCVSGISACERFLQSTAAGKHQVASCTGLGSCTYRAQSWHAVSLRSQLHRLRAASLRRLGRLTDAAEVLRSESVQLQEAAATCCGRSAAEVWPVDYGLLLAQEGGLVSSVAHGNGGLAAVVGLGQRRSAPSGVRLSGTCDGQQDTDQAPRKGGKAKASGVCRKDLPKQQHGQEDATMAHTVLCGVPALLLSLRLCWQVPLAAAYPCRQLLRASMALGLPHAATLFLHLGHGMSYAQQQALQRRQQQRTLPAPKAPAEYDSAAPPAQSAPMDVCADDASVEDEGGLSNAGKGSPQDVRDAALQMLSGLISGGCSGDALSTALERGAETWLQQALRLMPARSIVAIVTQDDEAGEVLLGRATSGSVPLLASLGGSGPSANTEDGNGRSPSGSGGSASTASSMLGGCVARLRTLLEESGDSMHMDQDAALSQSHKAKWWKARTSLDQGVKVLLQELDSQCLGPWRCLLLPVPDHHRGVLEAAAAAFVQESLLSLADQQQQPDESDACPQRMRLLQELLVVAMSNMQHLQGEDLVTLLRTLCSQCGLPSDPVKLQALATQLMATEAAVRVQLLCLPTSGQHGGHTSPVGPAEGDGDSAGSAGGGKLGAKQTPRDDVAPCVGARTRAQAGTSAASKPAAIEAVRRTRGTADTQPVSGGLTKPALAGRGVARLAVMQPEPSSSMVATRAAARGAGTRVASRARTAGTMLPADEQPEPKVAQSSQAGRARPGTSSATAAAATAEAAPATMGGPSAQPNAGPVLLVLGPNLHALPWESIPCCQGGDIYRILSLPVACATVSAASSWFGAAQKVEASGGRGSPCSAVPESCGVPSLPPAYYLLNPSGDLVDTQHFFQPMLEAESNWQGLIGERPTARALLTALQSYDLFMYFGHGSGEQFLPLPAMRKLQRSAACLLMGCSSGRLRVHGAYDPTGAVVAYQLAGCPALVANLWDVTDRDIDRYCQALMQRWLGCQSASTGGAAVGHSSNNSSMDSQKAVDLSPAIVSKCEVLGLATARSRSACKLPYLIGAAPVCYGLPLQLVEGRLRSC</sequence>
<evidence type="ECO:0000256" key="2">
    <source>
        <dbReference type="ARBA" id="ARBA00012489"/>
    </source>
</evidence>
<feature type="domain" description="Peptidase C50" evidence="6">
    <location>
        <begin position="2087"/>
        <end position="2182"/>
    </location>
</feature>
<keyword evidence="4" id="KW-0159">Chromosome partition</keyword>
<accession>A0AAD3DDS1</accession>
<comment type="caution">
    <text evidence="7">The sequence shown here is derived from an EMBL/GenBank/DDBJ whole genome shotgun (WGS) entry which is preliminary data.</text>
</comment>
<dbReference type="GO" id="GO:0051307">
    <property type="term" value="P:meiotic chromosome separation"/>
    <property type="evidence" value="ECO:0007669"/>
    <property type="project" value="TreeGrafter"/>
</dbReference>
<dbReference type="GO" id="GO:0004197">
    <property type="term" value="F:cysteine-type endopeptidase activity"/>
    <property type="evidence" value="ECO:0007669"/>
    <property type="project" value="InterPro"/>
</dbReference>
<gene>
    <name evidence="7" type="ORF">Agub_g405</name>
</gene>
<dbReference type="GO" id="GO:0072686">
    <property type="term" value="C:mitotic spindle"/>
    <property type="evidence" value="ECO:0007669"/>
    <property type="project" value="TreeGrafter"/>
</dbReference>
<dbReference type="InterPro" id="IPR056933">
    <property type="entry name" value="TPR_ESP1"/>
</dbReference>
<dbReference type="EC" id="3.4.22.49" evidence="2"/>
<evidence type="ECO:0000259" key="6">
    <source>
        <dbReference type="PROSITE" id="PS51700"/>
    </source>
</evidence>
<dbReference type="Pfam" id="PF25110">
    <property type="entry name" value="TPR_ESP1"/>
    <property type="match status" value="1"/>
</dbReference>
<dbReference type="GO" id="GO:0005634">
    <property type="term" value="C:nucleus"/>
    <property type="evidence" value="ECO:0007669"/>
    <property type="project" value="InterPro"/>
</dbReference>
<comment type="catalytic activity">
    <reaction evidence="1">
        <text>All bonds known to be hydrolyzed by this endopeptidase have arginine in P1 and an acidic residue in P4. P6 is often occupied by an acidic residue or by a hydroxy-amino-acid residue, the phosphorylation of which enhances cleavage.</text>
        <dbReference type="EC" id="3.4.22.49"/>
    </reaction>
</comment>
<feature type="region of interest" description="Disordered" evidence="5">
    <location>
        <begin position="1392"/>
        <end position="1432"/>
    </location>
</feature>
<feature type="compositionally biased region" description="Low complexity" evidence="5">
    <location>
        <begin position="1081"/>
        <end position="1096"/>
    </location>
</feature>
<proteinExistence type="predicted"/>
<keyword evidence="3" id="KW-0378">Hydrolase</keyword>